<proteinExistence type="predicted"/>
<dbReference type="Proteomes" id="UP000629468">
    <property type="component" value="Unassembled WGS sequence"/>
</dbReference>
<comment type="caution">
    <text evidence="3">The sequence shown here is derived from an EMBL/GenBank/DDBJ whole genome shotgun (WGS) entry which is preliminary data.</text>
</comment>
<dbReference type="EMBL" id="JABXXO010000013">
    <property type="protein sequence ID" value="KAF7761413.1"/>
    <property type="molecule type" value="Genomic_DNA"/>
</dbReference>
<accession>A0A8H7C3B9</accession>
<keyword evidence="2" id="KW-0472">Membrane</keyword>
<keyword evidence="2" id="KW-1133">Transmembrane helix</keyword>
<dbReference type="AlphaFoldDB" id="A0A8H7C3B9"/>
<reference evidence="3 4" key="1">
    <citation type="journal article" name="Sci. Rep.">
        <title>Telomere-to-telomere assembled and centromere annotated genomes of the two main subspecies of the button mushroom Agaricus bisporus reveal especially polymorphic chromosome ends.</title>
        <authorList>
            <person name="Sonnenberg A.S.M."/>
            <person name="Sedaghat-Telgerd N."/>
            <person name="Lavrijssen B."/>
            <person name="Ohm R.A."/>
            <person name="Hendrickx P.M."/>
            <person name="Scholtmeijer K."/>
            <person name="Baars J.J.P."/>
            <person name="van Peer A."/>
        </authorList>
    </citation>
    <scope>NUCLEOTIDE SEQUENCE [LARGE SCALE GENOMIC DNA]</scope>
    <source>
        <strain evidence="3 4">H119_p4</strain>
    </source>
</reference>
<feature type="region of interest" description="Disordered" evidence="1">
    <location>
        <begin position="78"/>
        <end position="128"/>
    </location>
</feature>
<evidence type="ECO:0000313" key="4">
    <source>
        <dbReference type="Proteomes" id="UP000629468"/>
    </source>
</evidence>
<evidence type="ECO:0000256" key="2">
    <source>
        <dbReference type="SAM" id="Phobius"/>
    </source>
</evidence>
<evidence type="ECO:0000313" key="3">
    <source>
        <dbReference type="EMBL" id="KAF7761413.1"/>
    </source>
</evidence>
<protein>
    <submittedName>
        <fullName evidence="3">Uncharacterized protein</fullName>
    </submittedName>
</protein>
<keyword evidence="2" id="KW-0812">Transmembrane</keyword>
<feature type="transmembrane region" description="Helical" evidence="2">
    <location>
        <begin position="45"/>
        <end position="65"/>
    </location>
</feature>
<sequence>MLGFAFSRNRIGVRGLGQRGVSESLRATHIHFMSSGFTPTELAELLASSVLGGSMTGGLLVYIYIRCERRKRHRRHDVETCESGVGESQVSDTDPIDSQRESNFIPIQDPPSYEIPTSSLSKYGSNSGMRSVDDSSHLDRILYPTPLHPHMLIHPSINR</sequence>
<evidence type="ECO:0000256" key="1">
    <source>
        <dbReference type="SAM" id="MobiDB-lite"/>
    </source>
</evidence>
<organism evidence="3 4">
    <name type="scientific">Agaricus bisporus var. burnettii</name>
    <dbReference type="NCBI Taxonomy" id="192524"/>
    <lineage>
        <taxon>Eukaryota</taxon>
        <taxon>Fungi</taxon>
        <taxon>Dikarya</taxon>
        <taxon>Basidiomycota</taxon>
        <taxon>Agaricomycotina</taxon>
        <taxon>Agaricomycetes</taxon>
        <taxon>Agaricomycetidae</taxon>
        <taxon>Agaricales</taxon>
        <taxon>Agaricineae</taxon>
        <taxon>Agaricaceae</taxon>
        <taxon>Agaricus</taxon>
    </lineage>
</organism>
<name>A0A8H7C3B9_AGABI</name>
<gene>
    <name evidence="3" type="ORF">Agabi119p4_9405</name>
</gene>
<feature type="compositionally biased region" description="Polar residues" evidence="1">
    <location>
        <begin position="115"/>
        <end position="128"/>
    </location>
</feature>